<proteinExistence type="predicted"/>
<keyword evidence="2" id="KW-0547">Nucleotide-binding</keyword>
<dbReference type="CDD" id="cd22967">
    <property type="entry name" value="DD_AK7"/>
    <property type="match status" value="1"/>
</dbReference>
<dbReference type="SUPFAM" id="SSF51735">
    <property type="entry name" value="NAD(P)-binding Rossmann-fold domains"/>
    <property type="match status" value="1"/>
</dbReference>
<dbReference type="Proteomes" id="UP000050792">
    <property type="component" value="Unassembled WGS sequence"/>
</dbReference>
<feature type="compositionally biased region" description="Basic and acidic residues" evidence="5">
    <location>
        <begin position="94"/>
        <end position="103"/>
    </location>
</feature>
<feature type="coiled-coil region" evidence="4">
    <location>
        <begin position="933"/>
        <end position="964"/>
    </location>
</feature>
<dbReference type="Pfam" id="PF00406">
    <property type="entry name" value="ADK"/>
    <property type="match status" value="1"/>
</dbReference>
<feature type="region of interest" description="Disordered" evidence="5">
    <location>
        <begin position="89"/>
        <end position="109"/>
    </location>
</feature>
<keyword evidence="6" id="KW-1133">Transmembrane helix</keyword>
<keyword evidence="6" id="KW-0472">Membrane</keyword>
<evidence type="ECO:0000313" key="8">
    <source>
        <dbReference type="WBParaSite" id="SRDH1_44590.1"/>
    </source>
</evidence>
<keyword evidence="6" id="KW-0812">Transmembrane</keyword>
<feature type="compositionally biased region" description="Basic and acidic residues" evidence="5">
    <location>
        <begin position="763"/>
        <end position="777"/>
    </location>
</feature>
<reference evidence="8" key="2">
    <citation type="submission" date="2023-11" db="UniProtKB">
        <authorList>
            <consortium name="WormBaseParasite"/>
        </authorList>
    </citation>
    <scope>IDENTIFICATION</scope>
</reference>
<feature type="coiled-coil region" evidence="4">
    <location>
        <begin position="568"/>
        <end position="595"/>
    </location>
</feature>
<dbReference type="Gene3D" id="3.40.50.720">
    <property type="entry name" value="NAD(P)-binding Rossmann-like Domain"/>
    <property type="match status" value="1"/>
</dbReference>
<dbReference type="WBParaSite" id="SRDH1_44590.1">
    <property type="protein sequence ID" value="SRDH1_44590.1"/>
    <property type="gene ID" value="SRDH1_44590"/>
</dbReference>
<dbReference type="InterPro" id="IPR027417">
    <property type="entry name" value="P-loop_NTPase"/>
</dbReference>
<dbReference type="Gene3D" id="3.40.50.300">
    <property type="entry name" value="P-loop containing nucleotide triphosphate hydrolases"/>
    <property type="match status" value="2"/>
</dbReference>
<evidence type="ECO:0000256" key="1">
    <source>
        <dbReference type="ARBA" id="ARBA00022679"/>
    </source>
</evidence>
<organism evidence="7 8">
    <name type="scientific">Schistosoma rodhaini</name>
    <dbReference type="NCBI Taxonomy" id="6188"/>
    <lineage>
        <taxon>Eukaryota</taxon>
        <taxon>Metazoa</taxon>
        <taxon>Spiralia</taxon>
        <taxon>Lophotrochozoa</taxon>
        <taxon>Platyhelminthes</taxon>
        <taxon>Trematoda</taxon>
        <taxon>Digenea</taxon>
        <taxon>Strigeidida</taxon>
        <taxon>Schistosomatoidea</taxon>
        <taxon>Schistosomatidae</taxon>
        <taxon>Schistosoma</taxon>
    </lineage>
</organism>
<name>A0AA85FEH9_9TREM</name>
<dbReference type="InterPro" id="IPR000850">
    <property type="entry name" value="Adenylat/UMP-CMP_kin"/>
</dbReference>
<dbReference type="GO" id="GO:0005524">
    <property type="term" value="F:ATP binding"/>
    <property type="evidence" value="ECO:0007669"/>
    <property type="project" value="InterPro"/>
</dbReference>
<evidence type="ECO:0000256" key="2">
    <source>
        <dbReference type="ARBA" id="ARBA00022741"/>
    </source>
</evidence>
<evidence type="ECO:0008006" key="9">
    <source>
        <dbReference type="Google" id="ProtNLM"/>
    </source>
</evidence>
<dbReference type="InterPro" id="IPR036291">
    <property type="entry name" value="NAD(P)-bd_dom_sf"/>
</dbReference>
<evidence type="ECO:0000256" key="6">
    <source>
        <dbReference type="SAM" id="Phobius"/>
    </source>
</evidence>
<evidence type="ECO:0000313" key="7">
    <source>
        <dbReference type="Proteomes" id="UP000050792"/>
    </source>
</evidence>
<dbReference type="SUPFAM" id="SSF52540">
    <property type="entry name" value="P-loop containing nucleoside triphosphate hydrolases"/>
    <property type="match status" value="1"/>
</dbReference>
<dbReference type="Pfam" id="PF05186">
    <property type="entry name" value="Dpy-30"/>
    <property type="match status" value="1"/>
</dbReference>
<dbReference type="GO" id="GO:0006139">
    <property type="term" value="P:nucleobase-containing compound metabolic process"/>
    <property type="evidence" value="ECO:0007669"/>
    <property type="project" value="InterPro"/>
</dbReference>
<keyword evidence="3" id="KW-0418">Kinase</keyword>
<accession>A0AA85FEH9</accession>
<evidence type="ECO:0000256" key="3">
    <source>
        <dbReference type="ARBA" id="ARBA00022777"/>
    </source>
</evidence>
<dbReference type="PANTHER" id="PTHR23359">
    <property type="entry name" value="NUCLEOTIDE KINASE"/>
    <property type="match status" value="1"/>
</dbReference>
<feature type="transmembrane region" description="Helical" evidence="6">
    <location>
        <begin position="245"/>
        <end position="263"/>
    </location>
</feature>
<protein>
    <recommendedName>
        <fullName evidence="9">Adenylate kinase 7</fullName>
    </recommendedName>
</protein>
<dbReference type="Gene3D" id="1.20.890.10">
    <property type="entry name" value="cAMP-dependent protein kinase regulatory subunit, dimerization-anchoring domain"/>
    <property type="match status" value="1"/>
</dbReference>
<dbReference type="AlphaFoldDB" id="A0AA85FEH9"/>
<sequence>MKSYQNNNKHRMRNYLVIQAGNGGFGYSNGLETRCEVLGLAVVIVTHEPVMNEDESPKSKNIFISEIDCFVGKNIGKYLATQIPGSGIEDEKQDADLSREKWEPGGPSPPKENCFIINGTLRYSDSNKPPFARDILDYDDRSKFLEHVETFDVIMYDITINPEQIEEVLWLSECLEKKSDQFVSKKIFILVTNLMSWVSTKPNDPEDPGFVESEHKRRKPHPKFKEYLECEKSILKLGRKHKKKFVTYVLACGVFYGCGEYLFQHLFKEAWSTQNELPIYLNGENILPTVHILDLARVIQCIMNDPPKQRYIVVRDDGQFTLSEIVKAISSGLSNGVTRIYNEEEMKSKEIPTQITDILTMNLRIEPSTIKEDMQFPWISDSGIPTNISQLINEFIEEHQLKPLRLCILGPPCIGKTTLAKELCKIYRLHHIHLKGLLYEYIRNLLEPIKAYEHLLLIREKERLAAEMNSESVEQVLLKRNSRTDQLLLDDNETKESITDVTNPSNVNLSSDYSTKLLKPMNEILDSYEDEDDKGIMTGEKVTFDGKANELNDLEYYPLSPLPTWNSEDELEMLVNDCQERLEQLKENCNEFGKLNDETLIRLLVQKLLSKPCQNQGFILDGFPKTLQQAELLFRPDPEDEDILMNDNLPSQSHRLITPNYVIYLIGSNNLLLQRFNNQFSVSNFNPTQMKIQLPNWKLYLMSDKTVLKDESIRQVINFKQLETYKERFDRRLQEYRSVMAPNAANLRSILMDEANSLQGKSQMEKPEIHQTEDVKSKSLSMEGTNLKEEDIQQNDEDQLRKKDNEMDIAIEESRQMEGQNEEEIDRHQQHTITESIALELKLAHIPPLPEVPDETEENVLTYFDIREIHPLIINMDKDSSPVIMLNGPQEACLEKVRKVIGQREAFKLPSIEIYPLKQNEYEIQQEALKVLKEFELEKIKLAKEKLDKQKNEELALLKKYENDWNNWLSLLNTQNYQYAEAHSLPMRHYLMIYIMPELSKALLECSEIRPDDPVDFVAEYLLKTGISKIN</sequence>
<dbReference type="InterPro" id="IPR047499">
    <property type="entry name" value="DD_AK7"/>
</dbReference>
<feature type="region of interest" description="Disordered" evidence="5">
    <location>
        <begin position="760"/>
        <end position="801"/>
    </location>
</feature>
<evidence type="ECO:0000256" key="4">
    <source>
        <dbReference type="SAM" id="Coils"/>
    </source>
</evidence>
<keyword evidence="1" id="KW-0808">Transferase</keyword>
<dbReference type="GO" id="GO:0019205">
    <property type="term" value="F:nucleobase-containing compound kinase activity"/>
    <property type="evidence" value="ECO:0007669"/>
    <property type="project" value="InterPro"/>
</dbReference>
<reference evidence="7" key="1">
    <citation type="submission" date="2022-06" db="EMBL/GenBank/DDBJ databases">
        <authorList>
            <person name="Berger JAMES D."/>
            <person name="Berger JAMES D."/>
        </authorList>
    </citation>
    <scope>NUCLEOTIDE SEQUENCE [LARGE SCALE GENOMIC DNA]</scope>
</reference>
<keyword evidence="7" id="KW-1185">Reference proteome</keyword>
<keyword evidence="4" id="KW-0175">Coiled coil</keyword>
<dbReference type="InterPro" id="IPR007858">
    <property type="entry name" value="Dpy-30_motif"/>
</dbReference>
<evidence type="ECO:0000256" key="5">
    <source>
        <dbReference type="SAM" id="MobiDB-lite"/>
    </source>
</evidence>